<dbReference type="GO" id="GO:0046872">
    <property type="term" value="F:metal ion binding"/>
    <property type="evidence" value="ECO:0007669"/>
    <property type="project" value="UniProtKB-KW"/>
</dbReference>
<comment type="caution">
    <text evidence="6">The sequence shown here is derived from an EMBL/GenBank/DDBJ whole genome shotgun (WGS) entry which is preliminary data.</text>
</comment>
<feature type="binding site" evidence="4">
    <location>
        <position position="294"/>
    </location>
    <ligand>
        <name>substrate</name>
    </ligand>
</feature>
<feature type="binding site" evidence="4">
    <location>
        <position position="206"/>
    </location>
    <ligand>
        <name>Zn(2+)</name>
        <dbReference type="ChEBI" id="CHEBI:29105"/>
    </ligand>
</feature>
<dbReference type="CDD" id="cd01298">
    <property type="entry name" value="ATZ_TRZ_like"/>
    <property type="match status" value="1"/>
</dbReference>
<feature type="binding site" evidence="4">
    <location>
        <position position="141"/>
    </location>
    <ligand>
        <name>substrate</name>
    </ligand>
</feature>
<dbReference type="Gene3D" id="3.20.20.140">
    <property type="entry name" value="Metal-dependent hydrolases"/>
    <property type="match status" value="1"/>
</dbReference>
<sequence length="429" mass="46525">MNTLIKNVLAVLPNGSTKKTNITIKDDKIFSIGIVPEQFNADKTIDGQGKLAIPGFVNAHTHVSMTMLRSYADDMKLMDWLENKIWPVEAKMKKDDIYWGAMLGIAEMIKTGTTTFADMYGDMDKVAEAVEETGIRAVLSRGMIGAAPNGMAALQENCTLFEEYNNGADGRITVMFGPHAPYTCPPDFLKKVIEKAQKYDAQIHIHLAETEDEVKECQTKYGKTPIALMEDVGILDCGVLAAHCVHLSDADIAIMKKYNVRVAHNPGSNLKLASGIAPVKKLLEENICVGLGTDGASSNNNLDMLEEVNLAALIHKAATLDPLAIPAAEALKMGTYYGAKAVGLADTGKIEPGMKADITLFSMQGTQWTPCYDAVSLLVYSANASMVDTVIVDGKILLDKGRLTTIDEEKVIYEANKCAEKLTGKTLKN</sequence>
<comment type="function">
    <text evidence="4">Catalyzes the deamination of 5-methylthioadenosine and S-adenosyl-L-homocysteine into 5-methylthioinosine and S-inosyl-L-homocysteine, respectively. Is also able to deaminate adenosine.</text>
</comment>
<dbReference type="RefSeq" id="WP_132547851.1">
    <property type="nucleotide sequence ID" value="NZ_SMAA01000004.1"/>
</dbReference>
<evidence type="ECO:0000313" key="6">
    <source>
        <dbReference type="EMBL" id="TCS80406.1"/>
    </source>
</evidence>
<comment type="cofactor">
    <cofactor evidence="4">
        <name>Zn(2+)</name>
        <dbReference type="ChEBI" id="CHEBI:29105"/>
    </cofactor>
    <text evidence="4">Binds 1 zinc ion per subunit.</text>
</comment>
<keyword evidence="1 4" id="KW-0479">Metal-binding</keyword>
<dbReference type="InterPro" id="IPR023512">
    <property type="entry name" value="Deaminase_MtaD/DadD"/>
</dbReference>
<dbReference type="EC" id="3.5.4.28" evidence="4"/>
<dbReference type="OrthoDB" id="9807210at2"/>
<dbReference type="InterPro" id="IPR011059">
    <property type="entry name" value="Metal-dep_hydrolase_composite"/>
</dbReference>
<feature type="binding site" evidence="4">
    <location>
        <position position="62"/>
    </location>
    <ligand>
        <name>Zn(2+)</name>
        <dbReference type="ChEBI" id="CHEBI:29105"/>
    </ligand>
</feature>
<dbReference type="FunFam" id="3.20.20.140:FF:000014">
    <property type="entry name" value="5-methylthioadenosine/S-adenosylhomocysteine deaminase"/>
    <property type="match status" value="1"/>
</dbReference>
<evidence type="ECO:0000259" key="5">
    <source>
        <dbReference type="Pfam" id="PF01979"/>
    </source>
</evidence>
<dbReference type="EMBL" id="SMAA01000004">
    <property type="protein sequence ID" value="TCS80406.1"/>
    <property type="molecule type" value="Genomic_DNA"/>
</dbReference>
<dbReference type="InterPro" id="IPR006680">
    <property type="entry name" value="Amidohydro-rel"/>
</dbReference>
<accession>A0A4R3KB88</accession>
<dbReference type="Gene3D" id="2.30.40.10">
    <property type="entry name" value="Urease, subunit C, domain 1"/>
    <property type="match status" value="1"/>
</dbReference>
<dbReference type="EC" id="3.5.4.31" evidence="4"/>
<dbReference type="SUPFAM" id="SSF51338">
    <property type="entry name" value="Composite domain of metallo-dependent hydrolases"/>
    <property type="match status" value="1"/>
</dbReference>
<gene>
    <name evidence="4" type="primary">mtaD</name>
    <name evidence="6" type="ORF">EDC37_1048</name>
</gene>
<dbReference type="SUPFAM" id="SSF51556">
    <property type="entry name" value="Metallo-dependent hydrolases"/>
    <property type="match status" value="1"/>
</dbReference>
<comment type="catalytic activity">
    <reaction evidence="4">
        <text>S-adenosyl-L-homocysteine + H2O + H(+) = S-inosyl-L-homocysteine + NH4(+)</text>
        <dbReference type="Rhea" id="RHEA:20716"/>
        <dbReference type="ChEBI" id="CHEBI:15377"/>
        <dbReference type="ChEBI" id="CHEBI:15378"/>
        <dbReference type="ChEBI" id="CHEBI:28938"/>
        <dbReference type="ChEBI" id="CHEBI:57856"/>
        <dbReference type="ChEBI" id="CHEBI:57985"/>
        <dbReference type="EC" id="3.5.4.28"/>
    </reaction>
</comment>
<protein>
    <recommendedName>
        <fullName evidence="4">5-methylthioadenosine/S-adenosylhomocysteine deaminase</fullName>
        <shortName evidence="4">MTA/SAH deaminase</shortName>
        <ecNumber evidence="4">3.5.4.28</ecNumber>
        <ecNumber evidence="4">3.5.4.31</ecNumber>
    </recommendedName>
</protein>
<evidence type="ECO:0000256" key="4">
    <source>
        <dbReference type="HAMAP-Rule" id="MF_01281"/>
    </source>
</evidence>
<feature type="binding site" evidence="4">
    <location>
        <position position="209"/>
    </location>
    <ligand>
        <name>substrate</name>
    </ligand>
</feature>
<evidence type="ECO:0000256" key="3">
    <source>
        <dbReference type="ARBA" id="ARBA00022833"/>
    </source>
</evidence>
<dbReference type="Pfam" id="PF01979">
    <property type="entry name" value="Amidohydro_1"/>
    <property type="match status" value="1"/>
</dbReference>
<dbReference type="HAMAP" id="MF_01281">
    <property type="entry name" value="MTA_SAH_deamin"/>
    <property type="match status" value="1"/>
</dbReference>
<feature type="domain" description="Amidohydrolase-related" evidence="5">
    <location>
        <begin position="52"/>
        <end position="397"/>
    </location>
</feature>
<feature type="binding site" evidence="4">
    <location>
        <position position="60"/>
    </location>
    <ligand>
        <name>Zn(2+)</name>
        <dbReference type="ChEBI" id="CHEBI:29105"/>
    </ligand>
</feature>
<keyword evidence="3 4" id="KW-0862">Zinc</keyword>
<comment type="similarity">
    <text evidence="4">Belongs to the metallo-dependent hydrolases superfamily. MTA/SAH deaminase family.</text>
</comment>
<evidence type="ECO:0000313" key="7">
    <source>
        <dbReference type="Proteomes" id="UP000295188"/>
    </source>
</evidence>
<dbReference type="GO" id="GO:0090614">
    <property type="term" value="F:5'-methylthioadenosine deaminase activity"/>
    <property type="evidence" value="ECO:0007669"/>
    <property type="project" value="UniProtKB-UniRule"/>
</dbReference>
<organism evidence="6 7">
    <name type="scientific">Pectinatus cerevisiiphilus</name>
    <dbReference type="NCBI Taxonomy" id="86956"/>
    <lineage>
        <taxon>Bacteria</taxon>
        <taxon>Bacillati</taxon>
        <taxon>Bacillota</taxon>
        <taxon>Negativicutes</taxon>
        <taxon>Selenomonadales</taxon>
        <taxon>Selenomonadaceae</taxon>
        <taxon>Pectinatus</taxon>
    </lineage>
</organism>
<dbReference type="GO" id="GO:0050270">
    <property type="term" value="F:S-adenosylhomocysteine deaminase activity"/>
    <property type="evidence" value="ECO:0007669"/>
    <property type="project" value="UniProtKB-UniRule"/>
</dbReference>
<dbReference type="Proteomes" id="UP000295188">
    <property type="component" value="Unassembled WGS sequence"/>
</dbReference>
<feature type="binding site" evidence="4">
    <location>
        <position position="294"/>
    </location>
    <ligand>
        <name>Zn(2+)</name>
        <dbReference type="ChEBI" id="CHEBI:29105"/>
    </ligand>
</feature>
<keyword evidence="2 4" id="KW-0378">Hydrolase</keyword>
<dbReference type="InterPro" id="IPR032466">
    <property type="entry name" value="Metal_Hydrolase"/>
</dbReference>
<dbReference type="PANTHER" id="PTHR43794">
    <property type="entry name" value="AMINOHYDROLASE SSNA-RELATED"/>
    <property type="match status" value="1"/>
</dbReference>
<dbReference type="AlphaFoldDB" id="A0A4R3KB88"/>
<comment type="caution">
    <text evidence="4">Lacks conserved residue(s) required for the propagation of feature annotation.</text>
</comment>
<reference evidence="6 7" key="1">
    <citation type="submission" date="2019-03" db="EMBL/GenBank/DDBJ databases">
        <title>Genomic Encyclopedia of Type Strains, Phase IV (KMG-IV): sequencing the most valuable type-strain genomes for metagenomic binning, comparative biology and taxonomic classification.</title>
        <authorList>
            <person name="Goeker M."/>
        </authorList>
    </citation>
    <scope>NUCLEOTIDE SEQUENCE [LARGE SCALE GENOMIC DNA]</scope>
    <source>
        <strain evidence="6 7">DSM 20467</strain>
    </source>
</reference>
<name>A0A4R3KB88_9FIRM</name>
<feature type="binding site" evidence="4">
    <location>
        <position position="179"/>
    </location>
    <ligand>
        <name>substrate</name>
    </ligand>
</feature>
<evidence type="ECO:0000256" key="2">
    <source>
        <dbReference type="ARBA" id="ARBA00022801"/>
    </source>
</evidence>
<dbReference type="InterPro" id="IPR050287">
    <property type="entry name" value="MTA/SAH_deaminase"/>
</dbReference>
<keyword evidence="7" id="KW-1185">Reference proteome</keyword>
<comment type="catalytic activity">
    <reaction evidence="4">
        <text>S-methyl-5'-thioadenosine + H2O + H(+) = S-methyl-5'-thioinosine + NH4(+)</text>
        <dbReference type="Rhea" id="RHEA:25025"/>
        <dbReference type="ChEBI" id="CHEBI:15377"/>
        <dbReference type="ChEBI" id="CHEBI:15378"/>
        <dbReference type="ChEBI" id="CHEBI:17509"/>
        <dbReference type="ChEBI" id="CHEBI:28938"/>
        <dbReference type="ChEBI" id="CHEBI:48595"/>
        <dbReference type="EC" id="3.5.4.31"/>
    </reaction>
</comment>
<feature type="binding site" evidence="4">
    <location>
        <position position="89"/>
    </location>
    <ligand>
        <name>substrate</name>
    </ligand>
</feature>
<evidence type="ECO:0000256" key="1">
    <source>
        <dbReference type="ARBA" id="ARBA00022723"/>
    </source>
</evidence>
<dbReference type="PANTHER" id="PTHR43794:SF11">
    <property type="entry name" value="AMIDOHYDROLASE-RELATED DOMAIN-CONTAINING PROTEIN"/>
    <property type="match status" value="1"/>
</dbReference>
<proteinExistence type="inferred from homology"/>